<dbReference type="SMART" id="SM00347">
    <property type="entry name" value="HTH_MARR"/>
    <property type="match status" value="1"/>
</dbReference>
<evidence type="ECO:0000256" key="1">
    <source>
        <dbReference type="ARBA" id="ARBA00004496"/>
    </source>
</evidence>
<accession>A0A3N4M5F6</accession>
<keyword evidence="2" id="KW-0963">Cytoplasm</keyword>
<dbReference type="Gene3D" id="1.10.10.10">
    <property type="entry name" value="Winged helix-like DNA-binding domain superfamily/Winged helix DNA-binding domain"/>
    <property type="match status" value="1"/>
</dbReference>
<dbReference type="InterPro" id="IPR000835">
    <property type="entry name" value="HTH_MarR-typ"/>
</dbReference>
<dbReference type="PROSITE" id="PS50995">
    <property type="entry name" value="HTH_MARR_2"/>
    <property type="match status" value="1"/>
</dbReference>
<proteinExistence type="predicted"/>
<dbReference type="EMBL" id="RMBX01000016">
    <property type="protein sequence ID" value="RPD38258.1"/>
    <property type="molecule type" value="Genomic_DNA"/>
</dbReference>
<dbReference type="InterPro" id="IPR036390">
    <property type="entry name" value="WH_DNA-bd_sf"/>
</dbReference>
<dbReference type="OrthoDB" id="9806864at2"/>
<dbReference type="Pfam" id="PF01047">
    <property type="entry name" value="MarR"/>
    <property type="match status" value="1"/>
</dbReference>
<evidence type="ECO:0000256" key="2">
    <source>
        <dbReference type="ARBA" id="ARBA00022490"/>
    </source>
</evidence>
<dbReference type="Proteomes" id="UP000279089">
    <property type="component" value="Unassembled WGS sequence"/>
</dbReference>
<evidence type="ECO:0000256" key="3">
    <source>
        <dbReference type="ARBA" id="ARBA00023015"/>
    </source>
</evidence>
<dbReference type="GO" id="GO:0006950">
    <property type="term" value="P:response to stress"/>
    <property type="evidence" value="ECO:0007669"/>
    <property type="project" value="TreeGrafter"/>
</dbReference>
<evidence type="ECO:0000256" key="4">
    <source>
        <dbReference type="ARBA" id="ARBA00023125"/>
    </source>
</evidence>
<dbReference type="FunFam" id="1.10.10.10:FF:000163">
    <property type="entry name" value="MarR family transcriptional regulator"/>
    <property type="match status" value="1"/>
</dbReference>
<gene>
    <name evidence="7" type="ORF">EG028_25520</name>
</gene>
<keyword evidence="8" id="KW-1185">Reference proteome</keyword>
<dbReference type="PRINTS" id="PR00598">
    <property type="entry name" value="HTHMARR"/>
</dbReference>
<evidence type="ECO:0000256" key="5">
    <source>
        <dbReference type="ARBA" id="ARBA00023163"/>
    </source>
</evidence>
<dbReference type="InterPro" id="IPR036388">
    <property type="entry name" value="WH-like_DNA-bd_sf"/>
</dbReference>
<dbReference type="InterPro" id="IPR039422">
    <property type="entry name" value="MarR/SlyA-like"/>
</dbReference>
<reference evidence="8" key="1">
    <citation type="submission" date="2018-11" db="EMBL/GenBank/DDBJ databases">
        <title>Chitinophaga lutea sp.nov., isolate from arsenic contaminated soil.</title>
        <authorList>
            <person name="Zong Y."/>
        </authorList>
    </citation>
    <scope>NUCLEOTIDE SEQUENCE [LARGE SCALE GENOMIC DNA]</scope>
    <source>
        <strain evidence="8">YLT18</strain>
    </source>
</reference>
<dbReference type="PANTHER" id="PTHR33164">
    <property type="entry name" value="TRANSCRIPTIONAL REGULATOR, MARR FAMILY"/>
    <property type="match status" value="1"/>
</dbReference>
<evidence type="ECO:0000313" key="7">
    <source>
        <dbReference type="EMBL" id="RPD38258.1"/>
    </source>
</evidence>
<evidence type="ECO:0000259" key="6">
    <source>
        <dbReference type="PROSITE" id="PS50995"/>
    </source>
</evidence>
<sequence>MEQLKFDNQVCFPLYVLSRQVTAHYRPLLEKLDLTYPQYLVLLLLWEHKLQTVKDLGEKLCLDSGTLTPLLKRLEKKGLITRYRCKTDERIVEIVITPEGMNLRKKAQKIPMQLQASLNLDDKERETLHKQLQRLMDKIKPVQAPADEI</sequence>
<feature type="domain" description="HTH marR-type" evidence="6">
    <location>
        <begin position="7"/>
        <end position="137"/>
    </location>
</feature>
<dbReference type="SUPFAM" id="SSF46785">
    <property type="entry name" value="Winged helix' DNA-binding domain"/>
    <property type="match status" value="1"/>
</dbReference>
<dbReference type="PANTHER" id="PTHR33164:SF5">
    <property type="entry name" value="ORGANIC HYDROPEROXIDE RESISTANCE TRANSCRIPTIONAL REGULATOR"/>
    <property type="match status" value="1"/>
</dbReference>
<name>A0A3N4M5F6_9BACT</name>
<keyword evidence="5" id="KW-0804">Transcription</keyword>
<keyword evidence="4" id="KW-0238">DNA-binding</keyword>
<dbReference type="GO" id="GO:0003700">
    <property type="term" value="F:DNA-binding transcription factor activity"/>
    <property type="evidence" value="ECO:0007669"/>
    <property type="project" value="InterPro"/>
</dbReference>
<organism evidence="7 8">
    <name type="scientific">Chitinophaga barathri</name>
    <dbReference type="NCBI Taxonomy" id="1647451"/>
    <lineage>
        <taxon>Bacteria</taxon>
        <taxon>Pseudomonadati</taxon>
        <taxon>Bacteroidota</taxon>
        <taxon>Chitinophagia</taxon>
        <taxon>Chitinophagales</taxon>
        <taxon>Chitinophagaceae</taxon>
        <taxon>Chitinophaga</taxon>
    </lineage>
</organism>
<dbReference type="GO" id="GO:0005737">
    <property type="term" value="C:cytoplasm"/>
    <property type="evidence" value="ECO:0007669"/>
    <property type="project" value="UniProtKB-SubCell"/>
</dbReference>
<protein>
    <submittedName>
        <fullName evidence="7">MarR family transcriptional regulator</fullName>
    </submittedName>
</protein>
<evidence type="ECO:0000313" key="8">
    <source>
        <dbReference type="Proteomes" id="UP000279089"/>
    </source>
</evidence>
<dbReference type="RefSeq" id="WP_120519132.1">
    <property type="nucleotide sequence ID" value="NZ_QXZY01000016.1"/>
</dbReference>
<dbReference type="AlphaFoldDB" id="A0A3N4M5F6"/>
<comment type="caution">
    <text evidence="7">The sequence shown here is derived from an EMBL/GenBank/DDBJ whole genome shotgun (WGS) entry which is preliminary data.</text>
</comment>
<dbReference type="GO" id="GO:0003677">
    <property type="term" value="F:DNA binding"/>
    <property type="evidence" value="ECO:0007669"/>
    <property type="project" value="UniProtKB-KW"/>
</dbReference>
<keyword evidence="3" id="KW-0805">Transcription regulation</keyword>
<comment type="subcellular location">
    <subcellularLocation>
        <location evidence="1">Cytoplasm</location>
    </subcellularLocation>
</comment>